<feature type="region of interest" description="Disordered" evidence="3">
    <location>
        <begin position="114"/>
        <end position="198"/>
    </location>
</feature>
<dbReference type="PANTHER" id="PTHR45880:SF1">
    <property type="entry name" value="RNA-BINDING MOTIF PROTEIN, X-LINKED 2"/>
    <property type="match status" value="1"/>
</dbReference>
<keyword evidence="1 2" id="KW-0694">RNA-binding</keyword>
<evidence type="ECO:0000259" key="4">
    <source>
        <dbReference type="PROSITE" id="PS50102"/>
    </source>
</evidence>
<comment type="caution">
    <text evidence="5">The sequence shown here is derived from an EMBL/GenBank/DDBJ whole genome shotgun (WGS) entry which is preliminary data.</text>
</comment>
<dbReference type="GO" id="GO:0071013">
    <property type="term" value="C:catalytic step 2 spliceosome"/>
    <property type="evidence" value="ECO:0007669"/>
    <property type="project" value="TreeGrafter"/>
</dbReference>
<keyword evidence="6" id="KW-1185">Reference proteome</keyword>
<evidence type="ECO:0000256" key="3">
    <source>
        <dbReference type="SAM" id="MobiDB-lite"/>
    </source>
</evidence>
<gene>
    <name evidence="5" type="ORF">N7450_005813</name>
</gene>
<dbReference type="SUPFAM" id="SSF54928">
    <property type="entry name" value="RNA-binding domain, RBD"/>
    <property type="match status" value="1"/>
</dbReference>
<protein>
    <recommendedName>
        <fullName evidence="4">RRM domain-containing protein</fullName>
    </recommendedName>
</protein>
<evidence type="ECO:0000256" key="1">
    <source>
        <dbReference type="ARBA" id="ARBA00022884"/>
    </source>
</evidence>
<evidence type="ECO:0000313" key="6">
    <source>
        <dbReference type="Proteomes" id="UP001216150"/>
    </source>
</evidence>
<dbReference type="PANTHER" id="PTHR45880">
    <property type="entry name" value="RNA-BINDING MOTIF PROTEIN, X-LINKED 2"/>
    <property type="match status" value="1"/>
</dbReference>
<dbReference type="PROSITE" id="PS50102">
    <property type="entry name" value="RRM"/>
    <property type="match status" value="1"/>
</dbReference>
<accession>A0AAD6GTF0</accession>
<reference evidence="5 6" key="1">
    <citation type="journal article" date="2023" name="IMA Fungus">
        <title>Comparative genomic study of the Penicillium genus elucidates a diverse pangenome and 15 lateral gene transfer events.</title>
        <authorList>
            <person name="Petersen C."/>
            <person name="Sorensen T."/>
            <person name="Nielsen M.R."/>
            <person name="Sondergaard T.E."/>
            <person name="Sorensen J.L."/>
            <person name="Fitzpatrick D.A."/>
            <person name="Frisvad J.C."/>
            <person name="Nielsen K.L."/>
        </authorList>
    </citation>
    <scope>NUCLEOTIDE SEQUENCE [LARGE SCALE GENOMIC DNA]</scope>
    <source>
        <strain evidence="5 6">IBT 29057</strain>
    </source>
</reference>
<feature type="compositionally biased region" description="Basic and acidic residues" evidence="3">
    <location>
        <begin position="130"/>
        <end position="187"/>
    </location>
</feature>
<dbReference type="SMART" id="SM00360">
    <property type="entry name" value="RRM"/>
    <property type="match status" value="1"/>
</dbReference>
<dbReference type="GO" id="GO:0003723">
    <property type="term" value="F:RNA binding"/>
    <property type="evidence" value="ECO:0007669"/>
    <property type="project" value="UniProtKB-UniRule"/>
</dbReference>
<dbReference type="InterPro" id="IPR051847">
    <property type="entry name" value="RNA_proc/Spliceosome_comp"/>
</dbReference>
<dbReference type="GO" id="GO:0005686">
    <property type="term" value="C:U2 snRNP"/>
    <property type="evidence" value="ECO:0007669"/>
    <property type="project" value="TreeGrafter"/>
</dbReference>
<proteinExistence type="predicted"/>
<feature type="compositionally biased region" description="Basic residues" evidence="3">
    <location>
        <begin position="188"/>
        <end position="198"/>
    </location>
</feature>
<dbReference type="CDD" id="cd12411">
    <property type="entry name" value="RRM_ist3_like"/>
    <property type="match status" value="1"/>
</dbReference>
<feature type="domain" description="RRM" evidence="4">
    <location>
        <begin position="33"/>
        <end position="111"/>
    </location>
</feature>
<sequence length="296" mass="33865">MNSIREVQQLNKRELEHAVPPEASWHADYRDTAYVYIGGLPFDLSEGDIVTIFSQYGEPVHVNLVRDKETGKSRGFAFLKYEDQRSTDLAVDNLGGTTVMGRMLRVDHTRYKRRDDEEEGDNLMGDAAIDDSKKVDEDRGSRRKRRDEDNEREERRPLLKEEKELQDLIQTHDEEDPMKEFLIEERKRKSRSPLKGTRAKRKDLLDVVTIAENARADITVVIGLVARSADTVLIVRQTETLREGLVAGLQKERRDQGETEIEHLVDLARLGLVHIAVTVTGMTVADEKALPTNIYE</sequence>
<dbReference type="Gene3D" id="3.30.70.330">
    <property type="match status" value="1"/>
</dbReference>
<organism evidence="5 6">
    <name type="scientific">Penicillium hetheringtonii</name>
    <dbReference type="NCBI Taxonomy" id="911720"/>
    <lineage>
        <taxon>Eukaryota</taxon>
        <taxon>Fungi</taxon>
        <taxon>Dikarya</taxon>
        <taxon>Ascomycota</taxon>
        <taxon>Pezizomycotina</taxon>
        <taxon>Eurotiomycetes</taxon>
        <taxon>Eurotiomycetidae</taxon>
        <taxon>Eurotiales</taxon>
        <taxon>Aspergillaceae</taxon>
        <taxon>Penicillium</taxon>
    </lineage>
</organism>
<dbReference type="GO" id="GO:0071011">
    <property type="term" value="C:precatalytic spliceosome"/>
    <property type="evidence" value="ECO:0007669"/>
    <property type="project" value="TreeGrafter"/>
</dbReference>
<dbReference type="Pfam" id="PF00076">
    <property type="entry name" value="RRM_1"/>
    <property type="match status" value="1"/>
</dbReference>
<dbReference type="InterPro" id="IPR035979">
    <property type="entry name" value="RBD_domain_sf"/>
</dbReference>
<evidence type="ECO:0000313" key="5">
    <source>
        <dbReference type="EMBL" id="KAJ5586026.1"/>
    </source>
</evidence>
<dbReference type="Proteomes" id="UP001216150">
    <property type="component" value="Unassembled WGS sequence"/>
</dbReference>
<dbReference type="InterPro" id="IPR045844">
    <property type="entry name" value="RRM_Ist3-like"/>
</dbReference>
<evidence type="ECO:0000256" key="2">
    <source>
        <dbReference type="PROSITE-ProRule" id="PRU00176"/>
    </source>
</evidence>
<dbReference type="AlphaFoldDB" id="A0AAD6GTF0"/>
<dbReference type="InterPro" id="IPR000504">
    <property type="entry name" value="RRM_dom"/>
</dbReference>
<name>A0AAD6GTF0_9EURO</name>
<dbReference type="InterPro" id="IPR012677">
    <property type="entry name" value="Nucleotide-bd_a/b_plait_sf"/>
</dbReference>
<dbReference type="GO" id="GO:0000398">
    <property type="term" value="P:mRNA splicing, via spliceosome"/>
    <property type="evidence" value="ECO:0007669"/>
    <property type="project" value="InterPro"/>
</dbReference>
<dbReference type="EMBL" id="JAQJAC010000004">
    <property type="protein sequence ID" value="KAJ5586026.1"/>
    <property type="molecule type" value="Genomic_DNA"/>
</dbReference>